<keyword evidence="1 3" id="KW-0378">Hydrolase</keyword>
<proteinExistence type="predicted"/>
<dbReference type="InterPro" id="IPR000086">
    <property type="entry name" value="NUDIX_hydrolase_dom"/>
</dbReference>
<gene>
    <name evidence="3" type="ORF">GCM10009710_15540</name>
</gene>
<dbReference type="InterPro" id="IPR051325">
    <property type="entry name" value="Nudix_hydrolase_domain"/>
</dbReference>
<keyword evidence="4" id="KW-1185">Reference proteome</keyword>
<dbReference type="Proteomes" id="UP001501057">
    <property type="component" value="Unassembled WGS sequence"/>
</dbReference>
<dbReference type="PANTHER" id="PTHR21340">
    <property type="entry name" value="DIADENOSINE 5,5-P1,P4-TETRAPHOSPHATE PYROPHOSPHOHYDROLASE MUTT"/>
    <property type="match status" value="1"/>
</dbReference>
<protein>
    <submittedName>
        <fullName evidence="3">NUDIX hydrolase</fullName>
    </submittedName>
</protein>
<reference evidence="3 4" key="1">
    <citation type="journal article" date="2019" name="Int. J. Syst. Evol. Microbiol.">
        <title>The Global Catalogue of Microorganisms (GCM) 10K type strain sequencing project: providing services to taxonomists for standard genome sequencing and annotation.</title>
        <authorList>
            <consortium name="The Broad Institute Genomics Platform"/>
            <consortium name="The Broad Institute Genome Sequencing Center for Infectious Disease"/>
            <person name="Wu L."/>
            <person name="Ma J."/>
        </authorList>
    </citation>
    <scope>NUCLEOTIDE SEQUENCE [LARGE SCALE GENOMIC DNA]</scope>
    <source>
        <strain evidence="3 4">JCM 13518</strain>
    </source>
</reference>
<accession>A0ABN2JR82</accession>
<organism evidence="3 4">
    <name type="scientific">Aeromicrobium alkaliterrae</name>
    <dbReference type="NCBI Taxonomy" id="302168"/>
    <lineage>
        <taxon>Bacteria</taxon>
        <taxon>Bacillati</taxon>
        <taxon>Actinomycetota</taxon>
        <taxon>Actinomycetes</taxon>
        <taxon>Propionibacteriales</taxon>
        <taxon>Nocardioidaceae</taxon>
        <taxon>Aeromicrobium</taxon>
    </lineage>
</organism>
<dbReference type="SUPFAM" id="SSF53254">
    <property type="entry name" value="Phosphoglycerate mutase-like"/>
    <property type="match status" value="1"/>
</dbReference>
<dbReference type="CDD" id="cd07067">
    <property type="entry name" value="HP_PGM_like"/>
    <property type="match status" value="1"/>
</dbReference>
<dbReference type="PROSITE" id="PS00893">
    <property type="entry name" value="NUDIX_BOX"/>
    <property type="match status" value="1"/>
</dbReference>
<dbReference type="SMART" id="SM00855">
    <property type="entry name" value="PGAM"/>
    <property type="match status" value="1"/>
</dbReference>
<dbReference type="EMBL" id="BAAAME010000003">
    <property type="protein sequence ID" value="GAA1736012.1"/>
    <property type="molecule type" value="Genomic_DNA"/>
</dbReference>
<dbReference type="PANTHER" id="PTHR21340:SF0">
    <property type="entry name" value="BIS(5'-NUCLEOSYL)-TETRAPHOSPHATASE [ASYMMETRICAL]"/>
    <property type="match status" value="1"/>
</dbReference>
<dbReference type="GO" id="GO:0016787">
    <property type="term" value="F:hydrolase activity"/>
    <property type="evidence" value="ECO:0007669"/>
    <property type="project" value="UniProtKB-KW"/>
</dbReference>
<dbReference type="Gene3D" id="3.40.50.1240">
    <property type="entry name" value="Phosphoglycerate mutase-like"/>
    <property type="match status" value="1"/>
</dbReference>
<name>A0ABN2JR82_9ACTN</name>
<dbReference type="RefSeq" id="WP_344199650.1">
    <property type="nucleotide sequence ID" value="NZ_BAAAME010000003.1"/>
</dbReference>
<dbReference type="Gene3D" id="3.90.79.10">
    <property type="entry name" value="Nucleoside Triphosphate Pyrophosphohydrolase"/>
    <property type="match status" value="1"/>
</dbReference>
<dbReference type="SUPFAM" id="SSF55811">
    <property type="entry name" value="Nudix"/>
    <property type="match status" value="1"/>
</dbReference>
<evidence type="ECO:0000313" key="4">
    <source>
        <dbReference type="Proteomes" id="UP001501057"/>
    </source>
</evidence>
<comment type="caution">
    <text evidence="3">The sequence shown here is derived from an EMBL/GenBank/DDBJ whole genome shotgun (WGS) entry which is preliminary data.</text>
</comment>
<evidence type="ECO:0000313" key="3">
    <source>
        <dbReference type="EMBL" id="GAA1736012.1"/>
    </source>
</evidence>
<dbReference type="InterPro" id="IPR020084">
    <property type="entry name" value="NUDIX_hydrolase_CS"/>
</dbReference>
<dbReference type="CDD" id="cd03673">
    <property type="entry name" value="NUDIX_Ap6A_hydrolase"/>
    <property type="match status" value="1"/>
</dbReference>
<dbReference type="Pfam" id="PF00300">
    <property type="entry name" value="His_Phos_1"/>
    <property type="match status" value="1"/>
</dbReference>
<sequence>MTRERTIVAAGGVVWRPRAGTRNGVEVLVAHRPRYDDWTFPKGKRDDGEPVQRTAVREIEEETGFRVHLGVPLPAVRYRVGAGPKIVHYWSAQPDALDPGAFVPNKEVDEVRWARPRVARDLLTYSHDRDLLAAFRGRRDIGHHKARSLVLLRHGKAASAGRWRGDDHDRPLTDLGLSQAAELGQTLAPYGPARMFASPALRCRQTLEPLATTVGHPVTLERRLVEDAPEAAIAAVVREAMARRGLTVLCSHLPTLTAASVAVGLKPLDLGPGEGVVVHHRHGRVVSTERLP</sequence>
<evidence type="ECO:0000259" key="2">
    <source>
        <dbReference type="PROSITE" id="PS51462"/>
    </source>
</evidence>
<dbReference type="InterPro" id="IPR015797">
    <property type="entry name" value="NUDIX_hydrolase-like_dom_sf"/>
</dbReference>
<feature type="domain" description="Nudix hydrolase" evidence="2">
    <location>
        <begin position="5"/>
        <end position="137"/>
    </location>
</feature>
<dbReference type="PROSITE" id="PS51462">
    <property type="entry name" value="NUDIX"/>
    <property type="match status" value="1"/>
</dbReference>
<evidence type="ECO:0000256" key="1">
    <source>
        <dbReference type="ARBA" id="ARBA00022801"/>
    </source>
</evidence>
<dbReference type="InterPro" id="IPR029033">
    <property type="entry name" value="His_PPase_superfam"/>
</dbReference>
<dbReference type="InterPro" id="IPR013078">
    <property type="entry name" value="His_Pase_superF_clade-1"/>
</dbReference>
<dbReference type="Pfam" id="PF00293">
    <property type="entry name" value="NUDIX"/>
    <property type="match status" value="1"/>
</dbReference>